<evidence type="ECO:0000313" key="2">
    <source>
        <dbReference type="Proteomes" id="UP000249794"/>
    </source>
</evidence>
<organism evidence="1 2">
    <name type="scientific">Phormidesmis priestleyi</name>
    <dbReference type="NCBI Taxonomy" id="268141"/>
    <lineage>
        <taxon>Bacteria</taxon>
        <taxon>Bacillati</taxon>
        <taxon>Cyanobacteriota</taxon>
        <taxon>Cyanophyceae</taxon>
        <taxon>Leptolyngbyales</taxon>
        <taxon>Leptolyngbyaceae</taxon>
        <taxon>Phormidesmis</taxon>
    </lineage>
</organism>
<accession>A0A2W4XVR5</accession>
<evidence type="ECO:0000313" key="1">
    <source>
        <dbReference type="EMBL" id="PZO59872.1"/>
    </source>
</evidence>
<name>A0A2W4XVR5_9CYAN</name>
<sequence>MSKTAWFKKGRSVIALTAQNEPSLMISAKNHYYDYKCRRRSRKEDFTYSRQYFLQQLHYRTNIHHILKKNPLIREHL</sequence>
<dbReference type="EMBL" id="QBMP01000017">
    <property type="protein sequence ID" value="PZO59872.1"/>
    <property type="molecule type" value="Genomic_DNA"/>
</dbReference>
<reference evidence="2" key="1">
    <citation type="submission" date="2018-04" db="EMBL/GenBank/DDBJ databases">
        <authorList>
            <person name="Cornet L."/>
        </authorList>
    </citation>
    <scope>NUCLEOTIDE SEQUENCE [LARGE SCALE GENOMIC DNA]</scope>
</reference>
<reference evidence="1 2" key="2">
    <citation type="submission" date="2018-06" db="EMBL/GenBank/DDBJ databases">
        <title>Metagenomic assembly of (sub)arctic Cyanobacteria and their associated microbiome from non-axenic cultures.</title>
        <authorList>
            <person name="Baurain D."/>
        </authorList>
    </citation>
    <scope>NUCLEOTIDE SEQUENCE [LARGE SCALE GENOMIC DNA]</scope>
    <source>
        <strain evidence="1">ULC027bin1</strain>
    </source>
</reference>
<protein>
    <submittedName>
        <fullName evidence="1">Uncharacterized protein</fullName>
    </submittedName>
</protein>
<proteinExistence type="predicted"/>
<dbReference type="Proteomes" id="UP000249794">
    <property type="component" value="Unassembled WGS sequence"/>
</dbReference>
<gene>
    <name evidence="1" type="ORF">DCF15_03155</name>
</gene>
<dbReference type="AlphaFoldDB" id="A0A2W4XVR5"/>
<comment type="caution">
    <text evidence="1">The sequence shown here is derived from an EMBL/GenBank/DDBJ whole genome shotgun (WGS) entry which is preliminary data.</text>
</comment>